<sequence>MLNTVLGVIVILRGIWIIVETIRNIEIIKNTKGTLFGIVPNEYDVVDKKKYCMVIGLQRGSIAAVMIIIGILMSMSTTLSELILLALIPSVSTLITFGVRKRNKIK</sequence>
<dbReference type="AlphaFoldDB" id="A0A9J6P211"/>
<feature type="transmembrane region" description="Helical" evidence="1">
    <location>
        <begin position="82"/>
        <end position="99"/>
    </location>
</feature>
<evidence type="ECO:0000313" key="3">
    <source>
        <dbReference type="Proteomes" id="UP001056429"/>
    </source>
</evidence>
<feature type="transmembrane region" description="Helical" evidence="1">
    <location>
        <begin position="57"/>
        <end position="76"/>
    </location>
</feature>
<evidence type="ECO:0000313" key="2">
    <source>
        <dbReference type="EMBL" id="MCM1989925.1"/>
    </source>
</evidence>
<accession>A0A9J6P211</accession>
<proteinExistence type="predicted"/>
<dbReference type="RefSeq" id="WP_250858956.1">
    <property type="nucleotide sequence ID" value="NZ_JAGSOJ010000002.1"/>
</dbReference>
<name>A0A9J6P211_9CLOT</name>
<comment type="caution">
    <text evidence="2">The sequence shown here is derived from an EMBL/GenBank/DDBJ whole genome shotgun (WGS) entry which is preliminary data.</text>
</comment>
<organism evidence="2 3">
    <name type="scientific">Oceanirhabdus seepicola</name>
    <dbReference type="NCBI Taxonomy" id="2828781"/>
    <lineage>
        <taxon>Bacteria</taxon>
        <taxon>Bacillati</taxon>
        <taxon>Bacillota</taxon>
        <taxon>Clostridia</taxon>
        <taxon>Eubacteriales</taxon>
        <taxon>Clostridiaceae</taxon>
        <taxon>Oceanirhabdus</taxon>
    </lineage>
</organism>
<feature type="transmembrane region" description="Helical" evidence="1">
    <location>
        <begin position="6"/>
        <end position="22"/>
    </location>
</feature>
<evidence type="ECO:0000256" key="1">
    <source>
        <dbReference type="SAM" id="Phobius"/>
    </source>
</evidence>
<dbReference type="EMBL" id="JAGSOJ010000002">
    <property type="protein sequence ID" value="MCM1989925.1"/>
    <property type="molecule type" value="Genomic_DNA"/>
</dbReference>
<keyword evidence="1" id="KW-0812">Transmembrane</keyword>
<keyword evidence="1" id="KW-1133">Transmembrane helix</keyword>
<dbReference type="Proteomes" id="UP001056429">
    <property type="component" value="Unassembled WGS sequence"/>
</dbReference>
<keyword evidence="1" id="KW-0472">Membrane</keyword>
<keyword evidence="3" id="KW-1185">Reference proteome</keyword>
<reference evidence="2" key="1">
    <citation type="journal article" date="2021" name="mSystems">
        <title>Bacteria and Archaea Synergistically Convert Glycine Betaine to Biogenic Methane in the Formosa Cold Seep of the South China Sea.</title>
        <authorList>
            <person name="Li L."/>
            <person name="Zhang W."/>
            <person name="Zhang S."/>
            <person name="Song L."/>
            <person name="Sun Q."/>
            <person name="Zhang H."/>
            <person name="Xiang H."/>
            <person name="Dong X."/>
        </authorList>
    </citation>
    <scope>NUCLEOTIDE SEQUENCE</scope>
    <source>
        <strain evidence="2">ZWT</strain>
    </source>
</reference>
<reference evidence="2" key="2">
    <citation type="submission" date="2021-04" db="EMBL/GenBank/DDBJ databases">
        <authorList>
            <person name="Dong X."/>
        </authorList>
    </citation>
    <scope>NUCLEOTIDE SEQUENCE</scope>
    <source>
        <strain evidence="2">ZWT</strain>
    </source>
</reference>
<protein>
    <submittedName>
        <fullName evidence="2">Uncharacterized protein</fullName>
    </submittedName>
</protein>
<gene>
    <name evidence="2" type="ORF">KDK92_09245</name>
</gene>